<dbReference type="SUPFAM" id="SSF52172">
    <property type="entry name" value="CheY-like"/>
    <property type="match status" value="1"/>
</dbReference>
<dbReference type="PROSITE" id="PS50110">
    <property type="entry name" value="RESPONSE_REGULATORY"/>
    <property type="match status" value="1"/>
</dbReference>
<dbReference type="PANTHER" id="PTHR44591">
    <property type="entry name" value="STRESS RESPONSE REGULATOR PROTEIN 1"/>
    <property type="match status" value="1"/>
</dbReference>
<evidence type="ECO:0000313" key="4">
    <source>
        <dbReference type="EMBL" id="QDG50996.1"/>
    </source>
</evidence>
<dbReference type="GO" id="GO:0000160">
    <property type="term" value="P:phosphorelay signal transduction system"/>
    <property type="evidence" value="ECO:0007669"/>
    <property type="project" value="InterPro"/>
</dbReference>
<dbReference type="Gene3D" id="3.40.50.2300">
    <property type="match status" value="1"/>
</dbReference>
<evidence type="ECO:0000313" key="5">
    <source>
        <dbReference type="Proteomes" id="UP000315995"/>
    </source>
</evidence>
<dbReference type="InterPro" id="IPR011006">
    <property type="entry name" value="CheY-like_superfamily"/>
</dbReference>
<dbReference type="InterPro" id="IPR050595">
    <property type="entry name" value="Bact_response_regulator"/>
</dbReference>
<dbReference type="AlphaFoldDB" id="A0A4Y6PRP8"/>
<gene>
    <name evidence="4" type="ORF">FIV42_09685</name>
</gene>
<evidence type="ECO:0000256" key="1">
    <source>
        <dbReference type="ARBA" id="ARBA00022553"/>
    </source>
</evidence>
<feature type="modified residue" description="4-aspartylphosphate" evidence="2">
    <location>
        <position position="63"/>
    </location>
</feature>
<evidence type="ECO:0000256" key="2">
    <source>
        <dbReference type="PROSITE-ProRule" id="PRU00169"/>
    </source>
</evidence>
<name>A0A4Y6PRP8_PERCE</name>
<accession>A0A4Y6PRP8</accession>
<dbReference type="OrthoDB" id="9788090at2"/>
<proteinExistence type="predicted"/>
<dbReference type="InterPro" id="IPR001789">
    <property type="entry name" value="Sig_transdc_resp-reg_receiver"/>
</dbReference>
<sequence length="130" mass="14526">MSDQKLSTKELILVVDDEPMVLRVCRRILEREGYEVLLANDCEQAFAYLREDEGGEVSLLVCDIRMPEMQGDELAGELLELQPDLEVIFISGHAKEDAVNGFRKKARAKFLPKPFSADELLEAVATALAS</sequence>
<dbReference type="Proteomes" id="UP000315995">
    <property type="component" value="Chromosome"/>
</dbReference>
<dbReference type="Pfam" id="PF00072">
    <property type="entry name" value="Response_reg"/>
    <property type="match status" value="1"/>
</dbReference>
<evidence type="ECO:0000259" key="3">
    <source>
        <dbReference type="PROSITE" id="PS50110"/>
    </source>
</evidence>
<reference evidence="4 5" key="1">
    <citation type="submission" date="2019-06" db="EMBL/GenBank/DDBJ databases">
        <title>Persicimonas caeni gen. nov., sp. nov., a predatory bacterium isolated from solar saltern.</title>
        <authorList>
            <person name="Wang S."/>
        </authorList>
    </citation>
    <scope>NUCLEOTIDE SEQUENCE [LARGE SCALE GENOMIC DNA]</scope>
    <source>
        <strain evidence="4 5">YN101</strain>
    </source>
</reference>
<dbReference type="RefSeq" id="WP_141197486.1">
    <property type="nucleotide sequence ID" value="NZ_CP041186.1"/>
</dbReference>
<dbReference type="EMBL" id="CP041186">
    <property type="protein sequence ID" value="QDG50996.1"/>
    <property type="molecule type" value="Genomic_DNA"/>
</dbReference>
<dbReference type="PANTHER" id="PTHR44591:SF3">
    <property type="entry name" value="RESPONSE REGULATORY DOMAIN-CONTAINING PROTEIN"/>
    <property type="match status" value="1"/>
</dbReference>
<protein>
    <submittedName>
        <fullName evidence="4">Response regulator</fullName>
    </submittedName>
</protein>
<keyword evidence="5" id="KW-1185">Reference proteome</keyword>
<accession>A0A5B8Y4N0</accession>
<organism evidence="4 5">
    <name type="scientific">Persicimonas caeni</name>
    <dbReference type="NCBI Taxonomy" id="2292766"/>
    <lineage>
        <taxon>Bacteria</taxon>
        <taxon>Deltaproteobacteria</taxon>
        <taxon>Bradymonadales</taxon>
        <taxon>Bradymonadaceae</taxon>
        <taxon>Persicimonas</taxon>
    </lineage>
</organism>
<feature type="domain" description="Response regulatory" evidence="3">
    <location>
        <begin position="11"/>
        <end position="128"/>
    </location>
</feature>
<dbReference type="SMART" id="SM00448">
    <property type="entry name" value="REC"/>
    <property type="match status" value="1"/>
</dbReference>
<keyword evidence="1 2" id="KW-0597">Phosphoprotein</keyword>